<feature type="region of interest" description="Disordered" evidence="1">
    <location>
        <begin position="20"/>
        <end position="47"/>
    </location>
</feature>
<dbReference type="EMBL" id="KV745508">
    <property type="protein sequence ID" value="OCK74308.1"/>
    <property type="molecule type" value="Genomic_DNA"/>
</dbReference>
<keyword evidence="3" id="KW-1185">Reference proteome</keyword>
<name>A0A8E2DZ90_9PEZI</name>
<gene>
    <name evidence="2" type="ORF">K432DRAFT_409969</name>
</gene>
<reference evidence="2 3" key="1">
    <citation type="journal article" date="2016" name="Nat. Commun.">
        <title>Ectomycorrhizal ecology is imprinted in the genome of the dominant symbiotic fungus Cenococcum geophilum.</title>
        <authorList>
            <consortium name="DOE Joint Genome Institute"/>
            <person name="Peter M."/>
            <person name="Kohler A."/>
            <person name="Ohm R.A."/>
            <person name="Kuo A."/>
            <person name="Krutzmann J."/>
            <person name="Morin E."/>
            <person name="Arend M."/>
            <person name="Barry K.W."/>
            <person name="Binder M."/>
            <person name="Choi C."/>
            <person name="Clum A."/>
            <person name="Copeland A."/>
            <person name="Grisel N."/>
            <person name="Haridas S."/>
            <person name="Kipfer T."/>
            <person name="LaButti K."/>
            <person name="Lindquist E."/>
            <person name="Lipzen A."/>
            <person name="Maire R."/>
            <person name="Meier B."/>
            <person name="Mihaltcheva S."/>
            <person name="Molinier V."/>
            <person name="Murat C."/>
            <person name="Poggeler S."/>
            <person name="Quandt C.A."/>
            <person name="Sperisen C."/>
            <person name="Tritt A."/>
            <person name="Tisserant E."/>
            <person name="Crous P.W."/>
            <person name="Henrissat B."/>
            <person name="Nehls U."/>
            <person name="Egli S."/>
            <person name="Spatafora J.W."/>
            <person name="Grigoriev I.V."/>
            <person name="Martin F.M."/>
        </authorList>
    </citation>
    <scope>NUCLEOTIDE SEQUENCE [LARGE SCALE GENOMIC DNA]</scope>
    <source>
        <strain evidence="2 3">CBS 459.81</strain>
    </source>
</reference>
<dbReference type="SUPFAM" id="SSF51556">
    <property type="entry name" value="Metallo-dependent hydrolases"/>
    <property type="match status" value="1"/>
</dbReference>
<feature type="compositionally biased region" description="Polar residues" evidence="1">
    <location>
        <begin position="31"/>
        <end position="47"/>
    </location>
</feature>
<proteinExistence type="predicted"/>
<evidence type="ECO:0000313" key="2">
    <source>
        <dbReference type="EMBL" id="OCK74308.1"/>
    </source>
</evidence>
<dbReference type="InterPro" id="IPR032466">
    <property type="entry name" value="Metal_Hydrolase"/>
</dbReference>
<evidence type="ECO:0000313" key="3">
    <source>
        <dbReference type="Proteomes" id="UP000250266"/>
    </source>
</evidence>
<dbReference type="AlphaFoldDB" id="A0A8E2DZ90"/>
<dbReference type="OrthoDB" id="5595695at2759"/>
<organism evidence="2 3">
    <name type="scientific">Lepidopterella palustris CBS 459.81</name>
    <dbReference type="NCBI Taxonomy" id="1314670"/>
    <lineage>
        <taxon>Eukaryota</taxon>
        <taxon>Fungi</taxon>
        <taxon>Dikarya</taxon>
        <taxon>Ascomycota</taxon>
        <taxon>Pezizomycotina</taxon>
        <taxon>Dothideomycetes</taxon>
        <taxon>Pleosporomycetidae</taxon>
        <taxon>Mytilinidiales</taxon>
        <taxon>Argynnaceae</taxon>
        <taxon>Lepidopterella</taxon>
    </lineage>
</organism>
<dbReference type="Proteomes" id="UP000250266">
    <property type="component" value="Unassembled WGS sequence"/>
</dbReference>
<sequence length="161" mass="17369">MWTRAQGGKDLYCLHDPHISALPPPGKDRSNQTSRSLLVRTPASSNPSTIAVSTLNEYAKTPSEYQSRDERIICATNNYRTTLLASYAAHSDLGTGGLYGADTNVRGTINRGITPGPRLFVVTKTITSSNGYAFRQDDQLGGTTVPHMYDSATASMASELL</sequence>
<protein>
    <submittedName>
        <fullName evidence="2">Uncharacterized protein</fullName>
    </submittedName>
</protein>
<accession>A0A8E2DZ90</accession>
<dbReference type="Gene3D" id="3.20.20.140">
    <property type="entry name" value="Metal-dependent hydrolases"/>
    <property type="match status" value="1"/>
</dbReference>
<evidence type="ECO:0000256" key="1">
    <source>
        <dbReference type="SAM" id="MobiDB-lite"/>
    </source>
</evidence>